<name>A0ABT1BPX3_9BURK</name>
<dbReference type="Proteomes" id="UP001204851">
    <property type="component" value="Unassembled WGS sequence"/>
</dbReference>
<comment type="subcellular location">
    <subcellularLocation>
        <location evidence="1">Membrane</location>
        <topology evidence="1">Multi-pass membrane protein</topology>
    </subcellularLocation>
</comment>
<evidence type="ECO:0000256" key="1">
    <source>
        <dbReference type="ARBA" id="ARBA00004141"/>
    </source>
</evidence>
<reference evidence="6 7" key="1">
    <citation type="submission" date="2022-06" db="EMBL/GenBank/DDBJ databases">
        <title>Ideonella sp. NS12-5 Genome sequencing and assembly.</title>
        <authorList>
            <person name="Jung Y."/>
        </authorList>
    </citation>
    <scope>NUCLEOTIDE SEQUENCE [LARGE SCALE GENOMIC DNA]</scope>
    <source>
        <strain evidence="6 7">NS12-5</strain>
    </source>
</reference>
<feature type="transmembrane region" description="Helical" evidence="5">
    <location>
        <begin position="110"/>
        <end position="132"/>
    </location>
</feature>
<dbReference type="RefSeq" id="WP_252770880.1">
    <property type="nucleotide sequence ID" value="NZ_JAMXMC010000009.1"/>
</dbReference>
<evidence type="ECO:0008006" key="8">
    <source>
        <dbReference type="Google" id="ProtNLM"/>
    </source>
</evidence>
<accession>A0ABT1BPX3</accession>
<keyword evidence="3 5" id="KW-1133">Transmembrane helix</keyword>
<evidence type="ECO:0000256" key="2">
    <source>
        <dbReference type="ARBA" id="ARBA00022692"/>
    </source>
</evidence>
<proteinExistence type="predicted"/>
<evidence type="ECO:0000256" key="4">
    <source>
        <dbReference type="ARBA" id="ARBA00023136"/>
    </source>
</evidence>
<evidence type="ECO:0000313" key="7">
    <source>
        <dbReference type="Proteomes" id="UP001204851"/>
    </source>
</evidence>
<evidence type="ECO:0000313" key="6">
    <source>
        <dbReference type="EMBL" id="MCO5978276.1"/>
    </source>
</evidence>
<dbReference type="Gene3D" id="1.20.1540.10">
    <property type="entry name" value="Rhomboid-like"/>
    <property type="match status" value="1"/>
</dbReference>
<comment type="caution">
    <text evidence="6">The sequence shown here is derived from an EMBL/GenBank/DDBJ whole genome shotgun (WGS) entry which is preliminary data.</text>
</comment>
<gene>
    <name evidence="6" type="ORF">M0L44_16375</name>
</gene>
<evidence type="ECO:0000256" key="5">
    <source>
        <dbReference type="SAM" id="Phobius"/>
    </source>
</evidence>
<protein>
    <recommendedName>
        <fullName evidence="8">Rhombosortase</fullName>
    </recommendedName>
</protein>
<dbReference type="InterPro" id="IPR035952">
    <property type="entry name" value="Rhomboid-like_sf"/>
</dbReference>
<feature type="transmembrane region" description="Helical" evidence="5">
    <location>
        <begin position="141"/>
        <end position="159"/>
    </location>
</feature>
<keyword evidence="4 5" id="KW-0472">Membrane</keyword>
<feature type="transmembrane region" description="Helical" evidence="5">
    <location>
        <begin position="171"/>
        <end position="193"/>
    </location>
</feature>
<dbReference type="EMBL" id="JAMXMC010000009">
    <property type="protein sequence ID" value="MCO5978276.1"/>
    <property type="molecule type" value="Genomic_DNA"/>
</dbReference>
<evidence type="ECO:0000256" key="3">
    <source>
        <dbReference type="ARBA" id="ARBA00022989"/>
    </source>
</evidence>
<dbReference type="SUPFAM" id="SSF144091">
    <property type="entry name" value="Rhomboid-like"/>
    <property type="match status" value="1"/>
</dbReference>
<organism evidence="6 7">
    <name type="scientific">Ideonella oryzae</name>
    <dbReference type="NCBI Taxonomy" id="2937441"/>
    <lineage>
        <taxon>Bacteria</taxon>
        <taxon>Pseudomonadati</taxon>
        <taxon>Pseudomonadota</taxon>
        <taxon>Betaproteobacteria</taxon>
        <taxon>Burkholderiales</taxon>
        <taxon>Sphaerotilaceae</taxon>
        <taxon>Ideonella</taxon>
    </lineage>
</organism>
<keyword evidence="7" id="KW-1185">Reference proteome</keyword>
<keyword evidence="2 5" id="KW-0812">Transmembrane</keyword>
<sequence length="205" mass="22592">MERHRHRLHRLSWPLFAAGLAVFALALQAGSTAWPDPRWDWQPALALAQPWRWWTAAGAHWSPQHLQMNLVGCVLLAWLGWRAGLGPRATAAWALAWPLTQLGLLLQPGLAHYGGLSGVLHAGIAVLDVWLLQGPARDRRLGWALTAGLFLKLLSEHAWTGPAHAVPGWDFPLAPLSHVSGAMAGWLCGALLLRRHRHRPTVSTR</sequence>